<dbReference type="Proteomes" id="UP000515145">
    <property type="component" value="Chromosome 16"/>
</dbReference>
<protein>
    <submittedName>
        <fullName evidence="3">Uncharacterized protein LOC114448675 isoform X1</fullName>
    </submittedName>
</protein>
<dbReference type="RefSeq" id="XP_028281587.1">
    <property type="nucleotide sequence ID" value="XM_028425786.1"/>
</dbReference>
<feature type="region of interest" description="Disordered" evidence="1">
    <location>
        <begin position="1"/>
        <end position="70"/>
    </location>
</feature>
<feature type="compositionally biased region" description="Basic and acidic residues" evidence="1">
    <location>
        <begin position="55"/>
        <end position="67"/>
    </location>
</feature>
<dbReference type="GeneID" id="114448675"/>
<dbReference type="OrthoDB" id="8950160at2759"/>
<dbReference type="AlphaFoldDB" id="A0A6P7JY68"/>
<accession>A0A6P7JY68</accession>
<evidence type="ECO:0000313" key="3">
    <source>
        <dbReference type="RefSeq" id="XP_028281587.1"/>
    </source>
</evidence>
<organism evidence="2 3">
    <name type="scientific">Parambassis ranga</name>
    <name type="common">Indian glassy fish</name>
    <dbReference type="NCBI Taxonomy" id="210632"/>
    <lineage>
        <taxon>Eukaryota</taxon>
        <taxon>Metazoa</taxon>
        <taxon>Chordata</taxon>
        <taxon>Craniata</taxon>
        <taxon>Vertebrata</taxon>
        <taxon>Euteleostomi</taxon>
        <taxon>Actinopterygii</taxon>
        <taxon>Neopterygii</taxon>
        <taxon>Teleostei</taxon>
        <taxon>Neoteleostei</taxon>
        <taxon>Acanthomorphata</taxon>
        <taxon>Ovalentaria</taxon>
        <taxon>Ambassidae</taxon>
        <taxon>Parambassis</taxon>
    </lineage>
</organism>
<evidence type="ECO:0000256" key="1">
    <source>
        <dbReference type="SAM" id="MobiDB-lite"/>
    </source>
</evidence>
<proteinExistence type="predicted"/>
<feature type="compositionally biased region" description="Basic and acidic residues" evidence="1">
    <location>
        <begin position="1"/>
        <end position="19"/>
    </location>
</feature>
<reference evidence="3" key="1">
    <citation type="submission" date="2025-08" db="UniProtKB">
        <authorList>
            <consortium name="RefSeq"/>
        </authorList>
    </citation>
    <scope>IDENTIFICATION</scope>
</reference>
<gene>
    <name evidence="3" type="primary">LOC114448675</name>
</gene>
<dbReference type="InParanoid" id="A0A6P7JY68"/>
<keyword evidence="2" id="KW-1185">Reference proteome</keyword>
<evidence type="ECO:0000313" key="2">
    <source>
        <dbReference type="Proteomes" id="UP000515145"/>
    </source>
</evidence>
<name>A0A6P7JY68_9TELE</name>
<sequence>MARTSEDTTKHQPSEKCVHTQESGDAGLSSDLEHKATVDYSPIPQPNKGSSVRTITKEEHDFPEMKSPHPSKAEVVFAEKSALNPPPVQNNLAHSSRHEEEMQLDDHCIIEHDKMDTQEGTHPAKRAAKAAVKVRARGRRSDGKILKGFVVFLAMASVCDRVSAKRRGKCFSCMDEDRCPKAITIYDNYDNVLYARGNITSFPECTDIPTLDSKTCHVCNEKRSAPVSIWCSDDVDEFVVETEDQDDDIENITLCAHGLTEDPARDGAAHEPAVALIWVAVVVTLVICKVSLTL</sequence>